<sequence>MLPNKQLGINNVRCYVWTENKRSRESSEISSAIYDSLQKVDSAKIRKIRLFSDSCTGQNENMNMVSMAATWLVSKSLENITEMELHFPVTGHSFLPEIECLVS</sequence>
<dbReference type="Proteomes" id="UP001148838">
    <property type="component" value="Unassembled WGS sequence"/>
</dbReference>
<protein>
    <submittedName>
        <fullName evidence="1">Uncharacterized protein</fullName>
    </submittedName>
</protein>
<gene>
    <name evidence="1" type="ORF">ANN_08256</name>
</gene>
<name>A0ABQ8T225_PERAM</name>
<evidence type="ECO:0000313" key="1">
    <source>
        <dbReference type="EMBL" id="KAJ4440119.1"/>
    </source>
</evidence>
<evidence type="ECO:0000313" key="2">
    <source>
        <dbReference type="Proteomes" id="UP001148838"/>
    </source>
</evidence>
<proteinExistence type="predicted"/>
<reference evidence="1 2" key="1">
    <citation type="journal article" date="2022" name="Allergy">
        <title>Genome assembly and annotation of Periplaneta americana reveal a comprehensive cockroach allergen profile.</title>
        <authorList>
            <person name="Wang L."/>
            <person name="Xiong Q."/>
            <person name="Saelim N."/>
            <person name="Wang L."/>
            <person name="Nong W."/>
            <person name="Wan A.T."/>
            <person name="Shi M."/>
            <person name="Liu X."/>
            <person name="Cao Q."/>
            <person name="Hui J.H.L."/>
            <person name="Sookrung N."/>
            <person name="Leung T.F."/>
            <person name="Tungtrongchitr A."/>
            <person name="Tsui S.K.W."/>
        </authorList>
    </citation>
    <scope>NUCLEOTIDE SEQUENCE [LARGE SCALE GENOMIC DNA]</scope>
    <source>
        <strain evidence="1">PWHHKU_190912</strain>
    </source>
</reference>
<accession>A0ABQ8T225</accession>
<organism evidence="1 2">
    <name type="scientific">Periplaneta americana</name>
    <name type="common">American cockroach</name>
    <name type="synonym">Blatta americana</name>
    <dbReference type="NCBI Taxonomy" id="6978"/>
    <lineage>
        <taxon>Eukaryota</taxon>
        <taxon>Metazoa</taxon>
        <taxon>Ecdysozoa</taxon>
        <taxon>Arthropoda</taxon>
        <taxon>Hexapoda</taxon>
        <taxon>Insecta</taxon>
        <taxon>Pterygota</taxon>
        <taxon>Neoptera</taxon>
        <taxon>Polyneoptera</taxon>
        <taxon>Dictyoptera</taxon>
        <taxon>Blattodea</taxon>
        <taxon>Blattoidea</taxon>
        <taxon>Blattidae</taxon>
        <taxon>Blattinae</taxon>
        <taxon>Periplaneta</taxon>
    </lineage>
</organism>
<dbReference type="EMBL" id="JAJSOF020000017">
    <property type="protein sequence ID" value="KAJ4440119.1"/>
    <property type="molecule type" value="Genomic_DNA"/>
</dbReference>
<keyword evidence="2" id="KW-1185">Reference proteome</keyword>
<comment type="caution">
    <text evidence="1">The sequence shown here is derived from an EMBL/GenBank/DDBJ whole genome shotgun (WGS) entry which is preliminary data.</text>
</comment>